<dbReference type="Proteomes" id="UP000035540">
    <property type="component" value="Chromosome"/>
</dbReference>
<reference evidence="2" key="2">
    <citation type="submission" date="2015-05" db="EMBL/GenBank/DDBJ databases">
        <title>Complete genome sequence of Corynebacterium testudinoris DSM 44614, recovered from necrotic lesions in the mouth of a tortoise.</title>
        <authorList>
            <person name="Ruckert C."/>
            <person name="Albersmeier A."/>
            <person name="Winkler A."/>
            <person name="Tauch A."/>
        </authorList>
    </citation>
    <scope>NUCLEOTIDE SEQUENCE [LARGE SCALE GENOMIC DNA]</scope>
    <source>
        <strain evidence="2">DSM 44614</strain>
    </source>
</reference>
<keyword evidence="2" id="KW-1185">Reference proteome</keyword>
<evidence type="ECO:0008006" key="3">
    <source>
        <dbReference type="Google" id="ProtNLM"/>
    </source>
</evidence>
<dbReference type="RefSeq" id="WP_047252254.1">
    <property type="nucleotide sequence ID" value="NZ_CP011545.1"/>
</dbReference>
<dbReference type="AlphaFoldDB" id="A0A0G3H4Y1"/>
<evidence type="ECO:0000313" key="2">
    <source>
        <dbReference type="Proteomes" id="UP000035540"/>
    </source>
</evidence>
<sequence length="122" mass="13301">MAELKIDERQVTVTLNWWEKIAAHRSHLTVPARAISGVRVVDDALAFAAAQERDKRSPGTRLRGLTDTGTFVTRYGTRASVLSVCHGTGPGVVIDLESGTIGRIIISTARAPEYARELGRFL</sequence>
<dbReference type="OrthoDB" id="530515at2"/>
<proteinExistence type="predicted"/>
<reference evidence="1 2" key="1">
    <citation type="journal article" date="2015" name="Genome Announc.">
        <title>Complete Genome Sequence of the Type Strain Corynebacterium testudinoris DSM 44614, Recovered from Necrotic Lesions in the Mouth of a Tortoise.</title>
        <authorList>
            <person name="Ruckert C."/>
            <person name="Kriete M."/>
            <person name="Jaenicke S."/>
            <person name="Winkler A."/>
            <person name="Tauch A."/>
        </authorList>
    </citation>
    <scope>NUCLEOTIDE SEQUENCE [LARGE SCALE GENOMIC DNA]</scope>
    <source>
        <strain evidence="1 2">DSM 44614</strain>
    </source>
</reference>
<dbReference type="PATRIC" id="fig|136857.5.peg.326"/>
<name>A0A0G3H4Y1_9CORY</name>
<dbReference type="EMBL" id="CP011545">
    <property type="protein sequence ID" value="AKK07790.1"/>
    <property type="molecule type" value="Genomic_DNA"/>
</dbReference>
<dbReference type="STRING" id="136857.CTEST_01650"/>
<gene>
    <name evidence="1" type="ORF">CTEST_01650</name>
</gene>
<protein>
    <recommendedName>
        <fullName evidence="3">Bacterial Pleckstrin homology domain-containing protein</fullName>
    </recommendedName>
</protein>
<evidence type="ECO:0000313" key="1">
    <source>
        <dbReference type="EMBL" id="AKK07790.1"/>
    </source>
</evidence>
<accession>A0A0G3H4Y1</accession>
<organism evidence="1 2">
    <name type="scientific">Corynebacterium testudinoris</name>
    <dbReference type="NCBI Taxonomy" id="136857"/>
    <lineage>
        <taxon>Bacteria</taxon>
        <taxon>Bacillati</taxon>
        <taxon>Actinomycetota</taxon>
        <taxon>Actinomycetes</taxon>
        <taxon>Mycobacteriales</taxon>
        <taxon>Corynebacteriaceae</taxon>
        <taxon>Corynebacterium</taxon>
    </lineage>
</organism>
<dbReference type="KEGG" id="cted:CTEST_01650"/>